<comment type="caution">
    <text evidence="16">The sequence shown here is derived from an EMBL/GenBank/DDBJ whole genome shotgun (WGS) entry which is preliminary data.</text>
</comment>
<dbReference type="GO" id="GO:0005634">
    <property type="term" value="C:nucleus"/>
    <property type="evidence" value="ECO:0007669"/>
    <property type="project" value="TreeGrafter"/>
</dbReference>
<dbReference type="Pfam" id="PF00069">
    <property type="entry name" value="Pkinase"/>
    <property type="match status" value="1"/>
</dbReference>
<feature type="domain" description="Cryptic POLO box 2 (CPB2)" evidence="15">
    <location>
        <begin position="524"/>
        <end position="630"/>
    </location>
</feature>
<keyword evidence="3" id="KW-0723">Serine/threonine-protein kinase</keyword>
<dbReference type="PROSITE" id="PS00109">
    <property type="entry name" value="PROTEIN_KINASE_TYR"/>
    <property type="match status" value="1"/>
</dbReference>
<dbReference type="PROSITE" id="PS00107">
    <property type="entry name" value="PROTEIN_KINASE_ATP"/>
    <property type="match status" value="1"/>
</dbReference>
<evidence type="ECO:0000256" key="7">
    <source>
        <dbReference type="ARBA" id="ARBA00022840"/>
    </source>
</evidence>
<dbReference type="InterPro" id="IPR008266">
    <property type="entry name" value="Tyr_kinase_AS"/>
</dbReference>
<feature type="region of interest" description="Disordered" evidence="12">
    <location>
        <begin position="303"/>
        <end position="322"/>
    </location>
</feature>
<reference evidence="16 17" key="1">
    <citation type="journal article" date="2021" name="J. Hered.">
        <title>A chromosome-level genome assembly of the parasitoid wasp, Cotesia glomerata (Hymenoptera: Braconidae).</title>
        <authorList>
            <person name="Pinto B.J."/>
            <person name="Weis J.J."/>
            <person name="Gamble T."/>
            <person name="Ode P.J."/>
            <person name="Paul R."/>
            <person name="Zaspel J.M."/>
        </authorList>
    </citation>
    <scope>NUCLEOTIDE SEQUENCE [LARGE SCALE GENOMIC DNA]</scope>
    <source>
        <strain evidence="16">CgM1</strain>
    </source>
</reference>
<dbReference type="InterPro" id="IPR011009">
    <property type="entry name" value="Kinase-like_dom_sf"/>
</dbReference>
<feature type="domain" description="Protein kinase" evidence="13">
    <location>
        <begin position="15"/>
        <end position="268"/>
    </location>
</feature>
<feature type="compositionally biased region" description="Basic and acidic residues" evidence="12">
    <location>
        <begin position="304"/>
        <end position="316"/>
    </location>
</feature>
<keyword evidence="6" id="KW-0418">Kinase</keyword>
<evidence type="ECO:0000256" key="6">
    <source>
        <dbReference type="ARBA" id="ARBA00022777"/>
    </source>
</evidence>
<dbReference type="InterPro" id="IPR000719">
    <property type="entry name" value="Prot_kinase_dom"/>
</dbReference>
<evidence type="ECO:0000256" key="2">
    <source>
        <dbReference type="ARBA" id="ARBA00022490"/>
    </source>
</evidence>
<dbReference type="GO" id="GO:0005524">
    <property type="term" value="F:ATP binding"/>
    <property type="evidence" value="ECO:0007669"/>
    <property type="project" value="UniProtKB-UniRule"/>
</dbReference>
<keyword evidence="5 11" id="KW-0547">Nucleotide-binding</keyword>
<dbReference type="InterPro" id="IPR047108">
    <property type="entry name" value="Plk4-like_POLO_box_2_sf"/>
</dbReference>
<dbReference type="InterPro" id="IPR046437">
    <property type="entry name" value="Ser_Thr-PK_POLO_box_1_sf"/>
</dbReference>
<dbReference type="Gene3D" id="2.40.50.930">
    <property type="match status" value="1"/>
</dbReference>
<dbReference type="GO" id="GO:0004674">
    <property type="term" value="F:protein serine/threonine kinase activity"/>
    <property type="evidence" value="ECO:0007669"/>
    <property type="project" value="UniProtKB-KW"/>
</dbReference>
<dbReference type="FunFam" id="3.30.200.20:FF:000042">
    <property type="entry name" value="Aurora kinase A"/>
    <property type="match status" value="1"/>
</dbReference>
<proteinExistence type="predicted"/>
<evidence type="ECO:0000256" key="10">
    <source>
        <dbReference type="ARBA" id="ARBA00030924"/>
    </source>
</evidence>
<evidence type="ECO:0000256" key="11">
    <source>
        <dbReference type="PROSITE-ProRule" id="PRU10141"/>
    </source>
</evidence>
<dbReference type="Gene3D" id="1.10.510.10">
    <property type="entry name" value="Transferase(Phosphotransferase) domain 1"/>
    <property type="match status" value="1"/>
</dbReference>
<keyword evidence="4" id="KW-0808">Transferase</keyword>
<dbReference type="PROSITE" id="PS50011">
    <property type="entry name" value="PROTEIN_KINASE_DOM"/>
    <property type="match status" value="1"/>
</dbReference>
<dbReference type="GO" id="GO:0005814">
    <property type="term" value="C:centriole"/>
    <property type="evidence" value="ECO:0007669"/>
    <property type="project" value="UniProtKB-SubCell"/>
</dbReference>
<evidence type="ECO:0000256" key="4">
    <source>
        <dbReference type="ARBA" id="ARBA00022679"/>
    </source>
</evidence>
<dbReference type="AlphaFoldDB" id="A0AAV7IDL7"/>
<feature type="compositionally biased region" description="Low complexity" evidence="12">
    <location>
        <begin position="362"/>
        <end position="373"/>
    </location>
</feature>
<evidence type="ECO:0000256" key="12">
    <source>
        <dbReference type="SAM" id="MobiDB-lite"/>
    </source>
</evidence>
<keyword evidence="17" id="KW-1185">Reference proteome</keyword>
<evidence type="ECO:0000313" key="16">
    <source>
        <dbReference type="EMBL" id="KAH0549232.1"/>
    </source>
</evidence>
<keyword evidence="8" id="KW-0206">Cytoskeleton</keyword>
<dbReference type="FunFam" id="1.10.510.10:FF:000571">
    <property type="entry name" value="Maternal embryonic leucine zipper kinase"/>
    <property type="match status" value="1"/>
</dbReference>
<dbReference type="Pfam" id="PF18409">
    <property type="entry name" value="Plk4_PB2"/>
    <property type="match status" value="1"/>
</dbReference>
<dbReference type="Proteomes" id="UP000826195">
    <property type="component" value="Unassembled WGS sequence"/>
</dbReference>
<accession>A0AAV7IDL7</accession>
<dbReference type="Pfam" id="PF18190">
    <property type="entry name" value="Plk4_PB1"/>
    <property type="match status" value="1"/>
</dbReference>
<dbReference type="SUPFAM" id="SSF82615">
    <property type="entry name" value="Polo-box domain"/>
    <property type="match status" value="1"/>
</dbReference>
<feature type="domain" description="Cryptic POLO box 1 (CPB1)" evidence="14">
    <location>
        <begin position="410"/>
        <end position="523"/>
    </location>
</feature>
<dbReference type="PANTHER" id="PTHR24345">
    <property type="entry name" value="SERINE/THREONINE-PROTEIN KINASE PLK"/>
    <property type="match status" value="1"/>
</dbReference>
<dbReference type="EMBL" id="JAHXZJ010001864">
    <property type="protein sequence ID" value="KAH0549232.1"/>
    <property type="molecule type" value="Genomic_DNA"/>
</dbReference>
<evidence type="ECO:0000256" key="9">
    <source>
        <dbReference type="ARBA" id="ARBA00030429"/>
    </source>
</evidence>
<feature type="binding site" evidence="11">
    <location>
        <position position="45"/>
    </location>
    <ligand>
        <name>ATP</name>
        <dbReference type="ChEBI" id="CHEBI:30616"/>
    </ligand>
</feature>
<evidence type="ECO:0000256" key="1">
    <source>
        <dbReference type="ARBA" id="ARBA00004114"/>
    </source>
</evidence>
<protein>
    <recommendedName>
        <fullName evidence="10">Serine/threonine-protein kinase SAK</fullName>
    </recommendedName>
    <alternativeName>
        <fullName evidence="9">Serine/threonine-protein kinase Sak</fullName>
    </alternativeName>
</protein>
<evidence type="ECO:0000259" key="13">
    <source>
        <dbReference type="PROSITE" id="PS50011"/>
    </source>
</evidence>
<evidence type="ECO:0000256" key="8">
    <source>
        <dbReference type="ARBA" id="ARBA00023212"/>
    </source>
</evidence>
<comment type="subcellular location">
    <subcellularLocation>
        <location evidence="1">Cytoplasm</location>
        <location evidence="1">Cytoskeleton</location>
        <location evidence="1">Microtubule organizing center</location>
        <location evidence="1">Centrosome</location>
        <location evidence="1">Centriole</location>
    </subcellularLocation>
</comment>
<dbReference type="CDD" id="cd13115">
    <property type="entry name" value="POLO_box_Plk4_2"/>
    <property type="match status" value="1"/>
</dbReference>
<dbReference type="InterPro" id="IPR017441">
    <property type="entry name" value="Protein_kinase_ATP_BS"/>
</dbReference>
<feature type="region of interest" description="Disordered" evidence="12">
    <location>
        <begin position="333"/>
        <end position="382"/>
    </location>
</feature>
<dbReference type="PROSITE" id="PS51985">
    <property type="entry name" value="CPB2"/>
    <property type="match status" value="1"/>
</dbReference>
<dbReference type="PROSITE" id="PS51984">
    <property type="entry name" value="CPB1"/>
    <property type="match status" value="1"/>
</dbReference>
<dbReference type="InterPro" id="IPR033699">
    <property type="entry name" value="POLO_box_Plk4_1"/>
</dbReference>
<dbReference type="Gene3D" id="3.30.1120.130">
    <property type="match status" value="1"/>
</dbReference>
<gene>
    <name evidence="16" type="ORF">KQX54_007262</name>
</gene>
<dbReference type="SUPFAM" id="SSF56112">
    <property type="entry name" value="Protein kinase-like (PK-like)"/>
    <property type="match status" value="1"/>
</dbReference>
<evidence type="ECO:0000259" key="15">
    <source>
        <dbReference type="PROSITE" id="PS51985"/>
    </source>
</evidence>
<dbReference type="InterPro" id="IPR033698">
    <property type="entry name" value="POLO_box_Plk4_2"/>
</dbReference>
<feature type="compositionally biased region" description="Polar residues" evidence="12">
    <location>
        <begin position="339"/>
        <end position="351"/>
    </location>
</feature>
<keyword evidence="7 11" id="KW-0067">ATP-binding</keyword>
<name>A0AAV7IDL7_COTGL</name>
<keyword evidence="2" id="KW-0963">Cytoplasm</keyword>
<evidence type="ECO:0000313" key="17">
    <source>
        <dbReference type="Proteomes" id="UP000826195"/>
    </source>
</evidence>
<organism evidence="16 17">
    <name type="scientific">Cotesia glomerata</name>
    <name type="common">Lepidopteran parasitic wasp</name>
    <name type="synonym">Apanteles glomeratus</name>
    <dbReference type="NCBI Taxonomy" id="32391"/>
    <lineage>
        <taxon>Eukaryota</taxon>
        <taxon>Metazoa</taxon>
        <taxon>Ecdysozoa</taxon>
        <taxon>Arthropoda</taxon>
        <taxon>Hexapoda</taxon>
        <taxon>Insecta</taxon>
        <taxon>Pterygota</taxon>
        <taxon>Neoptera</taxon>
        <taxon>Endopterygota</taxon>
        <taxon>Hymenoptera</taxon>
        <taxon>Apocrita</taxon>
        <taxon>Ichneumonoidea</taxon>
        <taxon>Braconidae</taxon>
        <taxon>Microgastrinae</taxon>
        <taxon>Cotesia</taxon>
    </lineage>
</organism>
<evidence type="ECO:0000256" key="3">
    <source>
        <dbReference type="ARBA" id="ARBA00022527"/>
    </source>
</evidence>
<dbReference type="Gene3D" id="3.30.1120.120">
    <property type="match status" value="1"/>
</dbReference>
<evidence type="ECO:0000256" key="5">
    <source>
        <dbReference type="ARBA" id="ARBA00022741"/>
    </source>
</evidence>
<sequence length="773" mass="88505">MPPMSEGFGDRIEDYTELEFLGRGGFGDVYKARCLNTGIDVAIKKINIKLMQDHGMIGRVREEVAIHSKLRHPSILKFYTSFKDAKYVYIVLELCPYGDLQRFLKKHYVQRLSENEAARIIKQVAEGLLYLHDRNMVHRDISPSNLLLTAEMQVKIADFGLAKLMKPNQNNMTMCGTPNYIAPEVATKSSHGPKADLWSLGCLLYTLLVGKAPFDSGGVRSTLALIAKGYYNLPSYLSDSAKDLISRLLQKEPHHRIELRDILKHPFITSIEKKYQEKMLMSRALSRDRMADSGLGKTMSSVDRMVRGRSRSEERASMLPSSYNPLAPHFTVRSDPVTDRNNCQNNFAYQNKRNDYSHEQTSIRSGIPPSRSRVFSRTSHTSVDDINCQRNDKQKYREQAGDYLKDQDVNVKLQTPPLNSKRLLPTRHRTKNVILTILDNGEVCLEFIKRKNNNMERIGEVCRISSDGLQIILYKLRESREIDDKPPPLPAHGADIYSYENLPSRHHRKYVYAARFVNLVKAKTPKITLYNERAKIHYMENGPRPDCEVHFYNGIKVTCVDNIIKITDLVGNSYREGEILGELEEFYEHYKKCYQHCLCLEASLHTLESATEESCFPVIIGRRPLSAGNFSSLQGKENVLRVINSPQTINNSPVMPSFDYSVMSGVTLKSKRTTSNRSIQYDYKKEYIPGIGNGIQLPNGDIKIEYEDGSTLTVFPKSQGNEILYERNNGMISKYSTNQHKKLQIPYEVQKKLRRDLPEVISHFVQSSHRNIR</sequence>
<dbReference type="CDD" id="cd13114">
    <property type="entry name" value="POLO_box_Plk4_1"/>
    <property type="match status" value="1"/>
</dbReference>
<dbReference type="PANTHER" id="PTHR24345:SF91">
    <property type="entry name" value="SERINE_THREONINE-PROTEIN KINASE PLK4"/>
    <property type="match status" value="1"/>
</dbReference>
<evidence type="ECO:0000259" key="14">
    <source>
        <dbReference type="PROSITE" id="PS51984"/>
    </source>
</evidence>